<sequence>MDGYWKENSQEEATRPAPATTEEDDIPACQSCRKRKLKCSRERPSCSQCSRLRCECLYLLKQKPGIQSGAVNNLNRRLEILENLLLDVSGSRKPQLAFLDAQANGTPLPPIQHTDHLTETSSQGSSLGKRKHRTGDLEVSSQKLESWDEDGLLPPLPSPRLLQAIVNMHFQRVHHWAPILHQRRFQKKLENPDEREELELLLHGLVSASIKYVKVEDFGIDQAEMERQICVSRNAVILKAMEIPSVENLQALVLVAFDLMAGGQVSKAWSIIGSLTRTVEYLQLTIEPDEIQRNLLLRPLILLDASKDWTDSEERRRLFWNVFLLDRICSITSGWNTSLTSDEVRRRLPCNGGSWAREEPVLTPYFGIWNKSAAKIGKSIAYVPTLYPSPKYSDQATGESPGAKSGITEVDTSKLGAFAYCIEATESLSQVTSFFLQQFIDFKDRHDLGSWLTRFKELDLRLVHWKMFLPQQWKDSNVSRDVSVINMDPNLTLAHITHNTSMILLHQHIAYPPVDWAGLIELPSSCSAETCQLAATETASITQKYLKYMGGIVNSQFAFCIFIAARIILVHWRIKNTDLAPEFFSLIESLQEISRVWRGCRSPHGNQSREASQLYQDMAASYSLQLQGLHAKCMSDESFGRDMLGYSESIPNTNFGGLLPPLGIPTSRNESQARQNQWNIRESPPNGSPKHKRNLSQYPSERQTSANINLNRLLGYPQENIPAPVSDAASSDPQFSYGSLHSGMACMPSSSQNTATNTLPGMPSNDVWNSSLIVENAEDGLTAMSNMLLSQQFLEMDRVITFDGTDFNYYGMHNS</sequence>
<protein>
    <recommendedName>
        <fullName evidence="7">Zn(2)-C6 fungal-type domain-containing protein</fullName>
    </recommendedName>
</protein>
<evidence type="ECO:0000256" key="1">
    <source>
        <dbReference type="ARBA" id="ARBA00004123"/>
    </source>
</evidence>
<dbReference type="InterPro" id="IPR036864">
    <property type="entry name" value="Zn2-C6_fun-type_DNA-bd_sf"/>
</dbReference>
<dbReference type="GO" id="GO:0006351">
    <property type="term" value="P:DNA-templated transcription"/>
    <property type="evidence" value="ECO:0007669"/>
    <property type="project" value="InterPro"/>
</dbReference>
<organism evidence="8 9">
    <name type="scientific">Hyaloscypha variabilis (strain UAMH 11265 / GT02V1 / F)</name>
    <name type="common">Meliniomyces variabilis</name>
    <dbReference type="NCBI Taxonomy" id="1149755"/>
    <lineage>
        <taxon>Eukaryota</taxon>
        <taxon>Fungi</taxon>
        <taxon>Dikarya</taxon>
        <taxon>Ascomycota</taxon>
        <taxon>Pezizomycotina</taxon>
        <taxon>Leotiomycetes</taxon>
        <taxon>Helotiales</taxon>
        <taxon>Hyaloscyphaceae</taxon>
        <taxon>Hyaloscypha</taxon>
        <taxon>Hyaloscypha variabilis</taxon>
    </lineage>
</organism>
<evidence type="ECO:0000256" key="5">
    <source>
        <dbReference type="ARBA" id="ARBA00023242"/>
    </source>
</evidence>
<dbReference type="Pfam" id="PF04082">
    <property type="entry name" value="Fungal_trans"/>
    <property type="match status" value="1"/>
</dbReference>
<dbReference type="SMART" id="SM00066">
    <property type="entry name" value="GAL4"/>
    <property type="match status" value="1"/>
</dbReference>
<dbReference type="SMART" id="SM00906">
    <property type="entry name" value="Fungal_trans"/>
    <property type="match status" value="1"/>
</dbReference>
<dbReference type="GO" id="GO:0003677">
    <property type="term" value="F:DNA binding"/>
    <property type="evidence" value="ECO:0007669"/>
    <property type="project" value="InterPro"/>
</dbReference>
<feature type="compositionally biased region" description="Basic and acidic residues" evidence="6">
    <location>
        <begin position="1"/>
        <end position="14"/>
    </location>
</feature>
<evidence type="ECO:0000313" key="9">
    <source>
        <dbReference type="Proteomes" id="UP000235786"/>
    </source>
</evidence>
<feature type="region of interest" description="Disordered" evidence="6">
    <location>
        <begin position="1"/>
        <end position="25"/>
    </location>
</feature>
<dbReference type="CDD" id="cd00067">
    <property type="entry name" value="GAL4"/>
    <property type="match status" value="1"/>
</dbReference>
<dbReference type="PROSITE" id="PS50048">
    <property type="entry name" value="ZN2_CY6_FUNGAL_2"/>
    <property type="match status" value="1"/>
</dbReference>
<feature type="region of interest" description="Disordered" evidence="6">
    <location>
        <begin position="658"/>
        <end position="701"/>
    </location>
</feature>
<dbReference type="AlphaFoldDB" id="A0A2J6REU0"/>
<dbReference type="GO" id="GO:0000981">
    <property type="term" value="F:DNA-binding transcription factor activity, RNA polymerase II-specific"/>
    <property type="evidence" value="ECO:0007669"/>
    <property type="project" value="InterPro"/>
</dbReference>
<dbReference type="OrthoDB" id="4456959at2759"/>
<evidence type="ECO:0000259" key="7">
    <source>
        <dbReference type="PROSITE" id="PS50048"/>
    </source>
</evidence>
<dbReference type="PANTHER" id="PTHR47338">
    <property type="entry name" value="ZN(II)2CYS6 TRANSCRIPTION FACTOR (EUROFUNG)-RELATED"/>
    <property type="match status" value="1"/>
</dbReference>
<feature type="region of interest" description="Disordered" evidence="6">
    <location>
        <begin position="103"/>
        <end position="140"/>
    </location>
</feature>
<dbReference type="EMBL" id="KZ613950">
    <property type="protein sequence ID" value="PMD37025.1"/>
    <property type="molecule type" value="Genomic_DNA"/>
</dbReference>
<evidence type="ECO:0000313" key="8">
    <source>
        <dbReference type="EMBL" id="PMD37025.1"/>
    </source>
</evidence>
<name>A0A2J6REU0_HYAVF</name>
<dbReference type="Proteomes" id="UP000235786">
    <property type="component" value="Unassembled WGS sequence"/>
</dbReference>
<keyword evidence="4" id="KW-0804">Transcription</keyword>
<proteinExistence type="predicted"/>
<evidence type="ECO:0000256" key="4">
    <source>
        <dbReference type="ARBA" id="ARBA00023163"/>
    </source>
</evidence>
<dbReference type="InterPro" id="IPR001138">
    <property type="entry name" value="Zn2Cys6_DnaBD"/>
</dbReference>
<keyword evidence="2" id="KW-0479">Metal-binding</keyword>
<accession>A0A2J6REU0</accession>
<dbReference type="GO" id="GO:0005634">
    <property type="term" value="C:nucleus"/>
    <property type="evidence" value="ECO:0007669"/>
    <property type="project" value="UniProtKB-SubCell"/>
</dbReference>
<gene>
    <name evidence="8" type="ORF">L207DRAFT_515465</name>
</gene>
<dbReference type="PROSITE" id="PS00463">
    <property type="entry name" value="ZN2_CY6_FUNGAL_1"/>
    <property type="match status" value="1"/>
</dbReference>
<dbReference type="STRING" id="1149755.A0A2J6REU0"/>
<keyword evidence="5" id="KW-0539">Nucleus</keyword>
<dbReference type="CDD" id="cd12148">
    <property type="entry name" value="fungal_TF_MHR"/>
    <property type="match status" value="1"/>
</dbReference>
<evidence type="ECO:0000256" key="6">
    <source>
        <dbReference type="SAM" id="MobiDB-lite"/>
    </source>
</evidence>
<evidence type="ECO:0000256" key="2">
    <source>
        <dbReference type="ARBA" id="ARBA00022723"/>
    </source>
</evidence>
<evidence type="ECO:0000256" key="3">
    <source>
        <dbReference type="ARBA" id="ARBA00023015"/>
    </source>
</evidence>
<dbReference type="PANTHER" id="PTHR47338:SF23">
    <property type="entry name" value="ZN(II)2CYS6 TRANSCRIPTION FACTOR (EUROFUNG)"/>
    <property type="match status" value="1"/>
</dbReference>
<dbReference type="InterPro" id="IPR007219">
    <property type="entry name" value="XnlR_reg_dom"/>
</dbReference>
<dbReference type="SUPFAM" id="SSF57701">
    <property type="entry name" value="Zn2/Cys6 DNA-binding domain"/>
    <property type="match status" value="1"/>
</dbReference>
<dbReference type="GO" id="GO:0008270">
    <property type="term" value="F:zinc ion binding"/>
    <property type="evidence" value="ECO:0007669"/>
    <property type="project" value="InterPro"/>
</dbReference>
<dbReference type="Pfam" id="PF00172">
    <property type="entry name" value="Zn_clus"/>
    <property type="match status" value="1"/>
</dbReference>
<keyword evidence="3" id="KW-0805">Transcription regulation</keyword>
<dbReference type="InterPro" id="IPR050815">
    <property type="entry name" value="TF_fung"/>
</dbReference>
<dbReference type="Gene3D" id="4.10.240.10">
    <property type="entry name" value="Zn(2)-C6 fungal-type DNA-binding domain"/>
    <property type="match status" value="1"/>
</dbReference>
<feature type="compositionally biased region" description="Polar residues" evidence="6">
    <location>
        <begin position="666"/>
        <end position="680"/>
    </location>
</feature>
<reference evidence="8 9" key="1">
    <citation type="submission" date="2016-04" db="EMBL/GenBank/DDBJ databases">
        <title>A degradative enzymes factory behind the ericoid mycorrhizal symbiosis.</title>
        <authorList>
            <consortium name="DOE Joint Genome Institute"/>
            <person name="Martino E."/>
            <person name="Morin E."/>
            <person name="Grelet G."/>
            <person name="Kuo A."/>
            <person name="Kohler A."/>
            <person name="Daghino S."/>
            <person name="Barry K."/>
            <person name="Choi C."/>
            <person name="Cichocki N."/>
            <person name="Clum A."/>
            <person name="Copeland A."/>
            <person name="Hainaut M."/>
            <person name="Haridas S."/>
            <person name="Labutti K."/>
            <person name="Lindquist E."/>
            <person name="Lipzen A."/>
            <person name="Khouja H.-R."/>
            <person name="Murat C."/>
            <person name="Ohm R."/>
            <person name="Olson A."/>
            <person name="Spatafora J."/>
            <person name="Veneault-Fourrey C."/>
            <person name="Henrissat B."/>
            <person name="Grigoriev I."/>
            <person name="Martin F."/>
            <person name="Perotto S."/>
        </authorList>
    </citation>
    <scope>NUCLEOTIDE SEQUENCE [LARGE SCALE GENOMIC DNA]</scope>
    <source>
        <strain evidence="8 9">F</strain>
    </source>
</reference>
<comment type="subcellular location">
    <subcellularLocation>
        <location evidence="1">Nucleus</location>
    </subcellularLocation>
</comment>
<keyword evidence="9" id="KW-1185">Reference proteome</keyword>
<feature type="domain" description="Zn(2)-C6 fungal-type" evidence="7">
    <location>
        <begin position="28"/>
        <end position="58"/>
    </location>
</feature>